<dbReference type="AlphaFoldDB" id="A0A1H0NP57"/>
<name>A0A1H0NP57_9ACTN</name>
<organism evidence="2 3">
    <name type="scientific">Nakamurella panacisegetis</name>
    <dbReference type="NCBI Taxonomy" id="1090615"/>
    <lineage>
        <taxon>Bacteria</taxon>
        <taxon>Bacillati</taxon>
        <taxon>Actinomycetota</taxon>
        <taxon>Actinomycetes</taxon>
        <taxon>Nakamurellales</taxon>
        <taxon>Nakamurellaceae</taxon>
        <taxon>Nakamurella</taxon>
    </lineage>
</organism>
<keyword evidence="1" id="KW-0472">Membrane</keyword>
<sequence>MSADPGTRLGSTRPRDLLAVALVAAIAAYLLVRFNYRHIPPLPRFAGVTAAVLGIGEALFGNGLRTRIQADRSPDAPASRRPVPPPVPPLVAARAVMTAKATALAGAAAGGLWIGLLAYVLPNAGVVAAARSDAITAALGLVSAVVMCAGALYLEFCCRAPD</sequence>
<feature type="transmembrane region" description="Helical" evidence="1">
    <location>
        <begin position="134"/>
        <end position="154"/>
    </location>
</feature>
<dbReference type="Proteomes" id="UP000198741">
    <property type="component" value="Chromosome I"/>
</dbReference>
<evidence type="ECO:0000313" key="2">
    <source>
        <dbReference type="EMBL" id="SDO94443.1"/>
    </source>
</evidence>
<dbReference type="EMBL" id="LT629710">
    <property type="protein sequence ID" value="SDO94443.1"/>
    <property type="molecule type" value="Genomic_DNA"/>
</dbReference>
<evidence type="ECO:0000256" key="1">
    <source>
        <dbReference type="SAM" id="Phobius"/>
    </source>
</evidence>
<accession>A0A1H0NP57</accession>
<keyword evidence="1" id="KW-0812">Transmembrane</keyword>
<dbReference type="STRING" id="1090615.SAMN04515671_2431"/>
<keyword evidence="1" id="KW-1133">Transmembrane helix</keyword>
<dbReference type="Pfam" id="PF11377">
    <property type="entry name" value="DUF3180"/>
    <property type="match status" value="1"/>
</dbReference>
<proteinExistence type="predicted"/>
<feature type="transmembrane region" description="Helical" evidence="1">
    <location>
        <begin position="17"/>
        <end position="36"/>
    </location>
</feature>
<evidence type="ECO:0008006" key="4">
    <source>
        <dbReference type="Google" id="ProtNLM"/>
    </source>
</evidence>
<keyword evidence="3" id="KW-1185">Reference proteome</keyword>
<feature type="transmembrane region" description="Helical" evidence="1">
    <location>
        <begin position="42"/>
        <end position="60"/>
    </location>
</feature>
<feature type="transmembrane region" description="Helical" evidence="1">
    <location>
        <begin position="103"/>
        <end position="122"/>
    </location>
</feature>
<dbReference type="RefSeq" id="WP_197676148.1">
    <property type="nucleotide sequence ID" value="NZ_LT629710.1"/>
</dbReference>
<evidence type="ECO:0000313" key="3">
    <source>
        <dbReference type="Proteomes" id="UP000198741"/>
    </source>
</evidence>
<reference evidence="2 3" key="1">
    <citation type="submission" date="2016-10" db="EMBL/GenBank/DDBJ databases">
        <authorList>
            <person name="de Groot N.N."/>
        </authorList>
    </citation>
    <scope>NUCLEOTIDE SEQUENCE [LARGE SCALE GENOMIC DNA]</scope>
    <source>
        <strain evidence="3">P4-7,KCTC 19426,CECT 7604</strain>
    </source>
</reference>
<dbReference type="InterPro" id="IPR021517">
    <property type="entry name" value="DUF3180"/>
</dbReference>
<protein>
    <recommendedName>
        <fullName evidence="4">DUF3180 domain-containing protein</fullName>
    </recommendedName>
</protein>
<gene>
    <name evidence="2" type="ORF">SAMN04515671_2431</name>
</gene>